<protein>
    <submittedName>
        <fullName evidence="2">Uncharacterized protein</fullName>
    </submittedName>
</protein>
<reference evidence="2" key="1">
    <citation type="submission" date="2020-08" db="EMBL/GenBank/DDBJ databases">
        <title>Genome sequencing and assembly of the red palm weevil Rhynchophorus ferrugineus.</title>
        <authorList>
            <person name="Dias G.B."/>
            <person name="Bergman C.M."/>
            <person name="Manee M."/>
        </authorList>
    </citation>
    <scope>NUCLEOTIDE SEQUENCE</scope>
    <source>
        <strain evidence="2">AA-2017</strain>
        <tissue evidence="2">Whole larva</tissue>
    </source>
</reference>
<accession>A0A834IQI1</accession>
<organism evidence="2 3">
    <name type="scientific">Rhynchophorus ferrugineus</name>
    <name type="common">Red palm weevil</name>
    <name type="synonym">Curculio ferrugineus</name>
    <dbReference type="NCBI Taxonomy" id="354439"/>
    <lineage>
        <taxon>Eukaryota</taxon>
        <taxon>Metazoa</taxon>
        <taxon>Ecdysozoa</taxon>
        <taxon>Arthropoda</taxon>
        <taxon>Hexapoda</taxon>
        <taxon>Insecta</taxon>
        <taxon>Pterygota</taxon>
        <taxon>Neoptera</taxon>
        <taxon>Endopterygota</taxon>
        <taxon>Coleoptera</taxon>
        <taxon>Polyphaga</taxon>
        <taxon>Cucujiformia</taxon>
        <taxon>Curculionidae</taxon>
        <taxon>Dryophthorinae</taxon>
        <taxon>Rhynchophorus</taxon>
    </lineage>
</organism>
<sequence length="110" mass="12358">MIYHQNLYLIKPTNCTIPDHNNLEDNINDTSILNLVKEKNLSLSSVEGTESTSLQRNNTFTTYVTLNRKNRLSTYQAAARSASLMKGGNTNGTSYVKRTRTSNEMADEPI</sequence>
<evidence type="ECO:0000313" key="2">
    <source>
        <dbReference type="EMBL" id="KAF7285459.1"/>
    </source>
</evidence>
<gene>
    <name evidence="2" type="ORF">GWI33_010631</name>
</gene>
<feature type="region of interest" description="Disordered" evidence="1">
    <location>
        <begin position="84"/>
        <end position="110"/>
    </location>
</feature>
<dbReference type="AlphaFoldDB" id="A0A834IQI1"/>
<dbReference type="Proteomes" id="UP000625711">
    <property type="component" value="Unassembled WGS sequence"/>
</dbReference>
<keyword evidence="3" id="KW-1185">Reference proteome</keyword>
<comment type="caution">
    <text evidence="2">The sequence shown here is derived from an EMBL/GenBank/DDBJ whole genome shotgun (WGS) entry which is preliminary data.</text>
</comment>
<name>A0A834IQI1_RHYFE</name>
<evidence type="ECO:0000256" key="1">
    <source>
        <dbReference type="SAM" id="MobiDB-lite"/>
    </source>
</evidence>
<proteinExistence type="predicted"/>
<evidence type="ECO:0000313" key="3">
    <source>
        <dbReference type="Proteomes" id="UP000625711"/>
    </source>
</evidence>
<dbReference type="EMBL" id="JAACXV010000054">
    <property type="protein sequence ID" value="KAF7285459.1"/>
    <property type="molecule type" value="Genomic_DNA"/>
</dbReference>